<feature type="region of interest" description="Disordered" evidence="9">
    <location>
        <begin position="218"/>
        <end position="244"/>
    </location>
</feature>
<reference evidence="14" key="1">
    <citation type="submission" date="2025-08" db="UniProtKB">
        <authorList>
            <consortium name="RefSeq"/>
        </authorList>
    </citation>
    <scope>IDENTIFICATION</scope>
    <source>
        <tissue evidence="14">Seedling</tissue>
    </source>
</reference>
<evidence type="ECO:0000256" key="8">
    <source>
        <dbReference type="PROSITE-ProRule" id="PRU00175"/>
    </source>
</evidence>
<keyword evidence="10" id="KW-0812">Transmembrane</keyword>
<feature type="transmembrane region" description="Helical" evidence="10">
    <location>
        <begin position="67"/>
        <end position="88"/>
    </location>
</feature>
<feature type="compositionally biased region" description="Basic and acidic residues" evidence="9">
    <location>
        <begin position="234"/>
        <end position="244"/>
    </location>
</feature>
<evidence type="ECO:0000256" key="3">
    <source>
        <dbReference type="ARBA" id="ARBA00022723"/>
    </source>
</evidence>
<dbReference type="CDD" id="cd16461">
    <property type="entry name" value="RING-H2_EL5-like"/>
    <property type="match status" value="1"/>
</dbReference>
<protein>
    <recommendedName>
        <fullName evidence="2">RING-type E3 ubiquitin transferase</fullName>
        <ecNumber evidence="2">2.3.2.27</ecNumber>
    </recommendedName>
</protein>
<evidence type="ECO:0000256" key="2">
    <source>
        <dbReference type="ARBA" id="ARBA00012483"/>
    </source>
</evidence>
<evidence type="ECO:0000256" key="4">
    <source>
        <dbReference type="ARBA" id="ARBA00022771"/>
    </source>
</evidence>
<dbReference type="InterPro" id="IPR001841">
    <property type="entry name" value="Znf_RING"/>
</dbReference>
<dbReference type="SUPFAM" id="SSF57850">
    <property type="entry name" value="RING/U-box"/>
    <property type="match status" value="1"/>
</dbReference>
<keyword evidence="4 8" id="KW-0863">Zinc-finger</keyword>
<dbReference type="RefSeq" id="XP_060667403.1">
    <property type="nucleotide sequence ID" value="XM_060811420.1"/>
</dbReference>
<keyword evidence="13" id="KW-1185">Reference proteome</keyword>
<evidence type="ECO:0000256" key="10">
    <source>
        <dbReference type="SAM" id="Phobius"/>
    </source>
</evidence>
<evidence type="ECO:0000256" key="7">
    <source>
        <dbReference type="ARBA" id="ARBA00024209"/>
    </source>
</evidence>
<keyword evidence="11" id="KW-0732">Signal</keyword>
<evidence type="ECO:0000313" key="13">
    <source>
        <dbReference type="Proteomes" id="UP001652623"/>
    </source>
</evidence>
<accession>A0ABM3ZSE7</accession>
<evidence type="ECO:0000256" key="11">
    <source>
        <dbReference type="SAM" id="SignalP"/>
    </source>
</evidence>
<sequence>MSSVHHHRLSFTYAVKHEILTLFFLVLALPEIPHAGAQSSPNNDDHRHHDDDDDDGYPYTNQFTPSIAIIVVVLIAALFFMGFISIYIRRCNSGLNGENNVIAVGGGAGRSRRPRGLDRAVIDSFPTFVYSSVKGIKIGKGALECAVCLNEFEEEDTLRLIPKCDHVFHPDCIDAWLEKHTTCPVCRAQLAPQPNESVHADGSQTATTTTTTMAAADIETQNGDASTEQGVEQSGERDRQRQHEVLLETESEILEYLRAKLNRNRRSKSTRRLFNRSHSTGHLMIKPGDDLERFTLKLPVEVRKQIINRKLHRATSLVVLPRDESKTMSCRSSSKRPEWLNRLYVSDRWIAPFFTRMLSRKVVAGDGEGTSTQPVLSAVQRSGSVQPPV</sequence>
<dbReference type="PANTHER" id="PTHR14155:SF263">
    <property type="entry name" value="E3 UBIQUITIN-PROTEIN LIGASE ATL6"/>
    <property type="match status" value="1"/>
</dbReference>
<evidence type="ECO:0000259" key="12">
    <source>
        <dbReference type="PROSITE" id="PS50089"/>
    </source>
</evidence>
<feature type="domain" description="RING-type" evidence="12">
    <location>
        <begin position="145"/>
        <end position="187"/>
    </location>
</feature>
<evidence type="ECO:0000256" key="1">
    <source>
        <dbReference type="ARBA" id="ARBA00000900"/>
    </source>
</evidence>
<dbReference type="InterPro" id="IPR053238">
    <property type="entry name" value="RING-H2_zinc_finger"/>
</dbReference>
<feature type="region of interest" description="Disordered" evidence="9">
    <location>
        <begin position="37"/>
        <end position="56"/>
    </location>
</feature>
<evidence type="ECO:0000256" key="5">
    <source>
        <dbReference type="ARBA" id="ARBA00022786"/>
    </source>
</evidence>
<keyword evidence="10" id="KW-0472">Membrane</keyword>
<feature type="signal peptide" evidence="11">
    <location>
        <begin position="1"/>
        <end position="37"/>
    </location>
</feature>
<dbReference type="Proteomes" id="UP001652623">
    <property type="component" value="Chromosome 9"/>
</dbReference>
<dbReference type="SMART" id="SM00184">
    <property type="entry name" value="RING"/>
    <property type="match status" value="1"/>
</dbReference>
<dbReference type="Gene3D" id="3.30.40.10">
    <property type="entry name" value="Zinc/RING finger domain, C3HC4 (zinc finger)"/>
    <property type="match status" value="1"/>
</dbReference>
<dbReference type="PROSITE" id="PS50089">
    <property type="entry name" value="ZF_RING_2"/>
    <property type="match status" value="1"/>
</dbReference>
<organism evidence="13 14">
    <name type="scientific">Ziziphus jujuba</name>
    <name type="common">Chinese jujube</name>
    <name type="synonym">Ziziphus sativa</name>
    <dbReference type="NCBI Taxonomy" id="326968"/>
    <lineage>
        <taxon>Eukaryota</taxon>
        <taxon>Viridiplantae</taxon>
        <taxon>Streptophyta</taxon>
        <taxon>Embryophyta</taxon>
        <taxon>Tracheophyta</taxon>
        <taxon>Spermatophyta</taxon>
        <taxon>Magnoliopsida</taxon>
        <taxon>eudicotyledons</taxon>
        <taxon>Gunneridae</taxon>
        <taxon>Pentapetalae</taxon>
        <taxon>rosids</taxon>
        <taxon>fabids</taxon>
        <taxon>Rosales</taxon>
        <taxon>Rhamnaceae</taxon>
        <taxon>Paliureae</taxon>
        <taxon>Ziziphus</taxon>
    </lineage>
</organism>
<keyword evidence="10" id="KW-1133">Transmembrane helix</keyword>
<dbReference type="GeneID" id="107427112"/>
<feature type="compositionally biased region" description="Polar residues" evidence="9">
    <location>
        <begin position="219"/>
        <end position="232"/>
    </location>
</feature>
<comment type="catalytic activity">
    <reaction evidence="1">
        <text>S-ubiquitinyl-[E2 ubiquitin-conjugating enzyme]-L-cysteine + [acceptor protein]-L-lysine = [E2 ubiquitin-conjugating enzyme]-L-cysteine + N(6)-ubiquitinyl-[acceptor protein]-L-lysine.</text>
        <dbReference type="EC" id="2.3.2.27"/>
    </reaction>
</comment>
<comment type="similarity">
    <text evidence="7">Belongs to the RING-type zinc finger family. ATL subfamily.</text>
</comment>
<proteinExistence type="inferred from homology"/>
<evidence type="ECO:0000256" key="6">
    <source>
        <dbReference type="ARBA" id="ARBA00022833"/>
    </source>
</evidence>
<evidence type="ECO:0000313" key="14">
    <source>
        <dbReference type="RefSeq" id="XP_060667403.1"/>
    </source>
</evidence>
<feature type="compositionally biased region" description="Polar residues" evidence="9">
    <location>
        <begin position="369"/>
        <end position="389"/>
    </location>
</feature>
<gene>
    <name evidence="14" type="primary">LOC107427112</name>
</gene>
<evidence type="ECO:0000256" key="9">
    <source>
        <dbReference type="SAM" id="MobiDB-lite"/>
    </source>
</evidence>
<feature type="region of interest" description="Disordered" evidence="9">
    <location>
        <begin position="365"/>
        <end position="389"/>
    </location>
</feature>
<feature type="chain" id="PRO_5045114565" description="RING-type E3 ubiquitin transferase" evidence="11">
    <location>
        <begin position="38"/>
        <end position="389"/>
    </location>
</feature>
<name>A0ABM3ZSE7_ZIZJJ</name>
<keyword evidence="5" id="KW-0833">Ubl conjugation pathway</keyword>
<dbReference type="EC" id="2.3.2.27" evidence="2"/>
<dbReference type="Pfam" id="PF13639">
    <property type="entry name" value="zf-RING_2"/>
    <property type="match status" value="1"/>
</dbReference>
<keyword evidence="6" id="KW-0862">Zinc</keyword>
<dbReference type="InterPro" id="IPR013083">
    <property type="entry name" value="Znf_RING/FYVE/PHD"/>
</dbReference>
<dbReference type="PANTHER" id="PTHR14155">
    <property type="entry name" value="RING FINGER DOMAIN-CONTAINING"/>
    <property type="match status" value="1"/>
</dbReference>
<keyword evidence="3" id="KW-0479">Metal-binding</keyword>